<evidence type="ECO:0000259" key="1">
    <source>
        <dbReference type="Pfam" id="PF19044"/>
    </source>
</evidence>
<protein>
    <submittedName>
        <fullName evidence="2">DUF87 domain-containing protein</fullName>
    </submittedName>
</protein>
<gene>
    <name evidence="2" type="ORF">FYJ83_11800</name>
</gene>
<dbReference type="Pfam" id="PF19044">
    <property type="entry name" value="P-loop_TraG"/>
    <property type="match status" value="1"/>
</dbReference>
<name>A0A6N7Y099_9FIRM</name>
<dbReference type="AlphaFoldDB" id="A0A6N7Y099"/>
<dbReference type="InterPro" id="IPR051162">
    <property type="entry name" value="T4SS_component"/>
</dbReference>
<proteinExistence type="predicted"/>
<reference evidence="2 3" key="1">
    <citation type="submission" date="2019-09" db="EMBL/GenBank/DDBJ databases">
        <title>In-depth cultivation of the pig gut microbiome towards novel bacterial diversity and tailored functional studies.</title>
        <authorList>
            <person name="Wylensek D."/>
            <person name="Hitch T.C.A."/>
            <person name="Clavel T."/>
        </authorList>
    </citation>
    <scope>NUCLEOTIDE SEQUENCE [LARGE SCALE GENOMIC DNA]</scope>
    <source>
        <strain evidence="2 3">WCA3-693-APC-4?</strain>
    </source>
</reference>
<feature type="domain" description="TraG P-loop" evidence="1">
    <location>
        <begin position="402"/>
        <end position="709"/>
    </location>
</feature>
<sequence>MFEDGICEVVEGYYTKTIKFSDINYQIARRDEKENIFSKYCQFLNYFDASIPFQITINNRVINRDDFRDQMLLKNKEDNLKDFRDEYNVMLYEKSREGHNSVIREKYITFGTMAKDYEASKPLLSRLSMDILNNFKSLGCDTEELSGIQRLEILHGILNKDTDKLNFEYDYLVRSDLKTKDFIAPDSFDFRNKSTFEFGEKIGRVMYLKDLPPELSDKLLSELSDIPVNMTITLHINSVEQDKAFDLVKQKISFMEQQKIDEQKKAQKSGYDSDMIPYELKYSLAEAEELLDDLQNKNQRMFKATILIFTSANSDEELDENVYQILSTARKNNCKIGYLDYLQEEGLNSTLLLGHNFVEIQRTLTTASTAIFIPFTTQELFQKGGMYYGLNALSRNLIFFDRKTLKNANGFILGTPGSGKSFTAKREMVNVLLNTDDEVMIIDPESEYSYLVEGFGGEVINVSSASNVNINPLDITMNYADDEDPLSLKAEFILSLCELLIGGRNGITASEKTIIDRAVRLTYAPHFSNPKKYPVPTLVDFYEVLKKQPEQEAEAIALSLELYVKGSLGVFAKPTNIDINNRLVCFDIRDLGKQLRTMGMLIVLDQIWNRITQNRAIGKRTWIYMDEIYLLFQNEYSANFLFELYKRARKWGAIPTGITQNVEDLLISDLARRMLSNSDFIIMMNQATTDRLELAQLLNISNEQLGYVTNANEGQGLLFSGNSIIPFIDKFPTNTNLYRMMTTKPDEIRLDKDESYEKAL</sequence>
<dbReference type="InterPro" id="IPR027417">
    <property type="entry name" value="P-loop_NTPase"/>
</dbReference>
<dbReference type="PANTHER" id="PTHR30121">
    <property type="entry name" value="UNCHARACTERIZED PROTEIN YJGR-RELATED"/>
    <property type="match status" value="1"/>
</dbReference>
<evidence type="ECO:0000313" key="3">
    <source>
        <dbReference type="Proteomes" id="UP000469523"/>
    </source>
</evidence>
<accession>A0A6N7Y099</accession>
<evidence type="ECO:0000313" key="2">
    <source>
        <dbReference type="EMBL" id="MSU02155.1"/>
    </source>
</evidence>
<dbReference type="Proteomes" id="UP000469523">
    <property type="component" value="Unassembled WGS sequence"/>
</dbReference>
<dbReference type="PANTHER" id="PTHR30121:SF6">
    <property type="entry name" value="SLR6007 PROTEIN"/>
    <property type="match status" value="1"/>
</dbReference>
<comment type="caution">
    <text evidence="2">The sequence shown here is derived from an EMBL/GenBank/DDBJ whole genome shotgun (WGS) entry which is preliminary data.</text>
</comment>
<dbReference type="InterPro" id="IPR043964">
    <property type="entry name" value="P-loop_TraG"/>
</dbReference>
<dbReference type="Gene3D" id="1.10.8.730">
    <property type="match status" value="1"/>
</dbReference>
<dbReference type="SUPFAM" id="SSF52540">
    <property type="entry name" value="P-loop containing nucleoside triphosphate hydrolases"/>
    <property type="match status" value="1"/>
</dbReference>
<dbReference type="EMBL" id="VUNQ01000025">
    <property type="protein sequence ID" value="MSU02155.1"/>
    <property type="molecule type" value="Genomic_DNA"/>
</dbReference>
<keyword evidence="3" id="KW-1185">Reference proteome</keyword>
<dbReference type="NCBIfam" id="NF045971">
    <property type="entry name" value="conju_CD1110"/>
    <property type="match status" value="1"/>
</dbReference>
<organism evidence="2 3">
    <name type="scientific">Tissierella pigra</name>
    <dbReference type="NCBI Taxonomy" id="2607614"/>
    <lineage>
        <taxon>Bacteria</taxon>
        <taxon>Bacillati</taxon>
        <taxon>Bacillota</taxon>
        <taxon>Tissierellia</taxon>
        <taxon>Tissierellales</taxon>
        <taxon>Tissierellaceae</taxon>
        <taxon>Tissierella</taxon>
    </lineage>
</organism>
<dbReference type="Gene3D" id="3.40.50.300">
    <property type="entry name" value="P-loop containing nucleotide triphosphate hydrolases"/>
    <property type="match status" value="1"/>
</dbReference>